<evidence type="ECO:0000259" key="5">
    <source>
        <dbReference type="PROSITE" id="PS50943"/>
    </source>
</evidence>
<dbReference type="SMART" id="SM00530">
    <property type="entry name" value="HTH_XRE"/>
    <property type="match status" value="1"/>
</dbReference>
<feature type="region of interest" description="Disordered" evidence="4">
    <location>
        <begin position="1"/>
        <end position="27"/>
    </location>
</feature>
<sequence length="105" mass="11559">MKTATKSATSVGKKPLSPRGRGAVPAPADEDRLLRLFADNMKRLRQDKQLSQEALADLCDLDRTYISGIERKRRNLGIRNIQRIADALGVDVRALFDPDGLAVTA</sequence>
<dbReference type="InterPro" id="IPR001387">
    <property type="entry name" value="Cro/C1-type_HTH"/>
</dbReference>
<keyword evidence="1" id="KW-0805">Transcription regulation</keyword>
<feature type="compositionally biased region" description="Polar residues" evidence="4">
    <location>
        <begin position="1"/>
        <end position="10"/>
    </location>
</feature>
<name>A0ABW7G1R5_9BURK</name>
<reference evidence="6 7" key="1">
    <citation type="submission" date="2024-09" db="EMBL/GenBank/DDBJ databases">
        <title>Novel species of the genus Pelomonas and Roseateles isolated from streams.</title>
        <authorList>
            <person name="Lu H."/>
        </authorList>
    </citation>
    <scope>NUCLEOTIDE SEQUENCE [LARGE SCALE GENOMIC DNA]</scope>
    <source>
        <strain evidence="6 7">BYS96W</strain>
    </source>
</reference>
<evidence type="ECO:0000256" key="3">
    <source>
        <dbReference type="ARBA" id="ARBA00023163"/>
    </source>
</evidence>
<gene>
    <name evidence="6" type="ORF">ACG00X_03470</name>
</gene>
<keyword evidence="2" id="KW-0238">DNA-binding</keyword>
<organism evidence="6 7">
    <name type="scientific">Pelomonas nitida</name>
    <dbReference type="NCBI Taxonomy" id="3299027"/>
    <lineage>
        <taxon>Bacteria</taxon>
        <taxon>Pseudomonadati</taxon>
        <taxon>Pseudomonadota</taxon>
        <taxon>Betaproteobacteria</taxon>
        <taxon>Burkholderiales</taxon>
        <taxon>Sphaerotilaceae</taxon>
        <taxon>Roseateles</taxon>
    </lineage>
</organism>
<evidence type="ECO:0000256" key="1">
    <source>
        <dbReference type="ARBA" id="ARBA00023015"/>
    </source>
</evidence>
<proteinExistence type="predicted"/>
<dbReference type="Gene3D" id="1.10.260.40">
    <property type="entry name" value="lambda repressor-like DNA-binding domains"/>
    <property type="match status" value="1"/>
</dbReference>
<dbReference type="Proteomes" id="UP001606305">
    <property type="component" value="Unassembled WGS sequence"/>
</dbReference>
<dbReference type="SUPFAM" id="SSF47413">
    <property type="entry name" value="lambda repressor-like DNA-binding domains"/>
    <property type="match status" value="1"/>
</dbReference>
<dbReference type="PANTHER" id="PTHR46797:SF23">
    <property type="entry name" value="HTH-TYPE TRANSCRIPTIONAL REGULATOR SUTR"/>
    <property type="match status" value="1"/>
</dbReference>
<dbReference type="PANTHER" id="PTHR46797">
    <property type="entry name" value="HTH-TYPE TRANSCRIPTIONAL REGULATOR"/>
    <property type="match status" value="1"/>
</dbReference>
<dbReference type="PROSITE" id="PS50943">
    <property type="entry name" value="HTH_CROC1"/>
    <property type="match status" value="1"/>
</dbReference>
<dbReference type="Pfam" id="PF01381">
    <property type="entry name" value="HTH_3"/>
    <property type="match status" value="1"/>
</dbReference>
<evidence type="ECO:0000313" key="7">
    <source>
        <dbReference type="Proteomes" id="UP001606305"/>
    </source>
</evidence>
<evidence type="ECO:0000313" key="6">
    <source>
        <dbReference type="EMBL" id="MFG6455881.1"/>
    </source>
</evidence>
<dbReference type="InterPro" id="IPR050807">
    <property type="entry name" value="TransReg_Diox_bact_type"/>
</dbReference>
<evidence type="ECO:0000256" key="2">
    <source>
        <dbReference type="ARBA" id="ARBA00023125"/>
    </source>
</evidence>
<dbReference type="RefSeq" id="WP_394486555.1">
    <property type="nucleotide sequence ID" value="NZ_JBIGIA010000002.1"/>
</dbReference>
<evidence type="ECO:0000256" key="4">
    <source>
        <dbReference type="SAM" id="MobiDB-lite"/>
    </source>
</evidence>
<keyword evidence="7" id="KW-1185">Reference proteome</keyword>
<keyword evidence="3" id="KW-0804">Transcription</keyword>
<protein>
    <submittedName>
        <fullName evidence="6">Helix-turn-helix domain-containing protein</fullName>
    </submittedName>
</protein>
<dbReference type="EMBL" id="JBIGIA010000002">
    <property type="protein sequence ID" value="MFG6455881.1"/>
    <property type="molecule type" value="Genomic_DNA"/>
</dbReference>
<accession>A0ABW7G1R5</accession>
<comment type="caution">
    <text evidence="6">The sequence shown here is derived from an EMBL/GenBank/DDBJ whole genome shotgun (WGS) entry which is preliminary data.</text>
</comment>
<dbReference type="InterPro" id="IPR010982">
    <property type="entry name" value="Lambda_DNA-bd_dom_sf"/>
</dbReference>
<dbReference type="CDD" id="cd00093">
    <property type="entry name" value="HTH_XRE"/>
    <property type="match status" value="1"/>
</dbReference>
<feature type="domain" description="HTH cro/C1-type" evidence="5">
    <location>
        <begin position="41"/>
        <end position="95"/>
    </location>
</feature>